<dbReference type="OrthoDB" id="595071at2"/>
<name>A0A101J623_CHLLI</name>
<dbReference type="Proteomes" id="UP000053937">
    <property type="component" value="Unassembled WGS sequence"/>
</dbReference>
<organism evidence="1 2">
    <name type="scientific">Chlorobium limicola</name>
    <dbReference type="NCBI Taxonomy" id="1092"/>
    <lineage>
        <taxon>Bacteria</taxon>
        <taxon>Pseudomonadati</taxon>
        <taxon>Chlorobiota</taxon>
        <taxon>Chlorobiia</taxon>
        <taxon>Chlorobiales</taxon>
        <taxon>Chlorobiaceae</taxon>
        <taxon>Chlorobium/Pelodictyon group</taxon>
        <taxon>Chlorobium</taxon>
    </lineage>
</organism>
<accession>A0A101J623</accession>
<evidence type="ECO:0000313" key="1">
    <source>
        <dbReference type="EMBL" id="KUL20897.1"/>
    </source>
</evidence>
<sequence length="121" mass="13701">MNDIKPFRIDIEWTEKEDFLFSCHYGSLSPGSGDALQAGVESRFFPVMVRAMGNVLRKLCREHISFPLFLVALAFEHRHLLSEIDQLLQALHSHLEKQDGSGSWSCYISGERIYPSSSRGG</sequence>
<dbReference type="RefSeq" id="WP_059139458.1">
    <property type="nucleotide sequence ID" value="NZ_LMBR01000215.1"/>
</dbReference>
<evidence type="ECO:0000313" key="2">
    <source>
        <dbReference type="Proteomes" id="UP000053937"/>
    </source>
</evidence>
<protein>
    <submittedName>
        <fullName evidence="1">Uncharacterized protein</fullName>
    </submittedName>
</protein>
<gene>
    <name evidence="1" type="ORF">ASB62_08425</name>
</gene>
<keyword evidence="2" id="KW-1185">Reference proteome</keyword>
<comment type="caution">
    <text evidence="1">The sequence shown here is derived from an EMBL/GenBank/DDBJ whole genome shotgun (WGS) entry which is preliminary data.</text>
</comment>
<dbReference type="AlphaFoldDB" id="A0A101J623"/>
<proteinExistence type="predicted"/>
<dbReference type="EMBL" id="LMBR01000215">
    <property type="protein sequence ID" value="KUL20897.1"/>
    <property type="molecule type" value="Genomic_DNA"/>
</dbReference>
<reference evidence="1 2" key="1">
    <citation type="submission" date="2015-10" db="EMBL/GenBank/DDBJ databases">
        <title>Draft Genome Sequence of Chlorobium limicola strain Frasassi Growing under Artificial Lighting in the Frasassi Cave System.</title>
        <authorList>
            <person name="Mansor M."/>
            <person name="Macalady J."/>
        </authorList>
    </citation>
    <scope>NUCLEOTIDE SEQUENCE [LARGE SCALE GENOMIC DNA]</scope>
    <source>
        <strain evidence="1 2">Frasassi</strain>
    </source>
</reference>